<dbReference type="GO" id="GO:0015630">
    <property type="term" value="C:microtubule cytoskeleton"/>
    <property type="evidence" value="ECO:0007669"/>
    <property type="project" value="UniProtKB-UniRule"/>
</dbReference>
<organism evidence="5">
    <name type="scientific">Phallusia mammillata</name>
    <dbReference type="NCBI Taxonomy" id="59560"/>
    <lineage>
        <taxon>Eukaryota</taxon>
        <taxon>Metazoa</taxon>
        <taxon>Chordata</taxon>
        <taxon>Tunicata</taxon>
        <taxon>Ascidiacea</taxon>
        <taxon>Phlebobranchia</taxon>
        <taxon>Ascidiidae</taxon>
        <taxon>Phallusia</taxon>
    </lineage>
</organism>
<feature type="compositionally biased region" description="Polar residues" evidence="4">
    <location>
        <begin position="187"/>
        <end position="196"/>
    </location>
</feature>
<evidence type="ECO:0000256" key="3">
    <source>
        <dbReference type="RuleBase" id="RU367040"/>
    </source>
</evidence>
<name>A0A6F9DVJ1_9ASCI</name>
<protein>
    <recommendedName>
        <fullName evidence="3">Tektin</fullName>
    </recommendedName>
</protein>
<dbReference type="GO" id="GO:0005930">
    <property type="term" value="C:axoneme"/>
    <property type="evidence" value="ECO:0007669"/>
    <property type="project" value="UniProtKB-SubCell"/>
</dbReference>
<dbReference type="Pfam" id="PF03148">
    <property type="entry name" value="Tektin"/>
    <property type="match status" value="1"/>
</dbReference>
<evidence type="ECO:0000256" key="2">
    <source>
        <dbReference type="ARBA" id="ARBA00022490"/>
    </source>
</evidence>
<keyword evidence="3" id="KW-0969">Cilium</keyword>
<dbReference type="GO" id="GO:0060294">
    <property type="term" value="P:cilium movement involved in cell motility"/>
    <property type="evidence" value="ECO:0007669"/>
    <property type="project" value="UniProtKB-UniRule"/>
</dbReference>
<dbReference type="PANTHER" id="PTHR19960:SF7">
    <property type="entry name" value="TEKTIN"/>
    <property type="match status" value="1"/>
</dbReference>
<dbReference type="EMBL" id="LR791033">
    <property type="protein sequence ID" value="CAB3266895.1"/>
    <property type="molecule type" value="mRNA"/>
</dbReference>
<comment type="similarity">
    <text evidence="1 3">Belongs to the tektin family.</text>
</comment>
<gene>
    <name evidence="5" type="primary">Tekt2</name>
</gene>
<keyword evidence="3" id="KW-0966">Cell projection</keyword>
<accession>A0A6F9DVJ1</accession>
<evidence type="ECO:0000313" key="5">
    <source>
        <dbReference type="EMBL" id="CAB3266895.1"/>
    </source>
</evidence>
<sequence length="203" mass="23477">MRASVTLREAIDATLAQTKNELEAQRTATEFSYRKRLHEMEQSERELVWQQTNTKEEISEVEADIRNLEKAIRDKAAPLKVAHTRLETRTYRPNVELCRDKPQYGLTEEVHQIEGSIASLKEKLAQAHHARDGLYKNLYRIEADLACKRNSLKLDNQCVDIRRKLVVPAEKYVAQQPRDTFKRTQGRHSTPTSPIKISQLDLA</sequence>
<dbReference type="GO" id="GO:0005634">
    <property type="term" value="C:nucleus"/>
    <property type="evidence" value="ECO:0007669"/>
    <property type="project" value="TreeGrafter"/>
</dbReference>
<dbReference type="InterPro" id="IPR048256">
    <property type="entry name" value="Tektin-like"/>
</dbReference>
<proteinExistence type="evidence at transcript level"/>
<keyword evidence="2" id="KW-0963">Cytoplasm</keyword>
<evidence type="ECO:0000256" key="4">
    <source>
        <dbReference type="SAM" id="MobiDB-lite"/>
    </source>
</evidence>
<dbReference type="AlphaFoldDB" id="A0A6F9DVJ1"/>
<evidence type="ECO:0000256" key="1">
    <source>
        <dbReference type="ARBA" id="ARBA00007209"/>
    </source>
</evidence>
<dbReference type="PRINTS" id="PR00511">
    <property type="entry name" value="TEKTIN"/>
</dbReference>
<keyword evidence="3" id="KW-0282">Flagellum</keyword>
<feature type="region of interest" description="Disordered" evidence="4">
    <location>
        <begin position="177"/>
        <end position="203"/>
    </location>
</feature>
<dbReference type="GO" id="GO:0060271">
    <property type="term" value="P:cilium assembly"/>
    <property type="evidence" value="ECO:0007669"/>
    <property type="project" value="UniProtKB-UniRule"/>
</dbReference>
<comment type="subcellular location">
    <subcellularLocation>
        <location evidence="3">Cytoplasm</location>
        <location evidence="3">Cytoskeleton</location>
        <location evidence="3">Cilium axoneme</location>
    </subcellularLocation>
</comment>
<dbReference type="InterPro" id="IPR000435">
    <property type="entry name" value="Tektins"/>
</dbReference>
<reference evidence="5" key="1">
    <citation type="submission" date="2020-04" db="EMBL/GenBank/DDBJ databases">
        <authorList>
            <person name="Neveu A P."/>
        </authorList>
    </citation>
    <scope>NUCLEOTIDE SEQUENCE</scope>
    <source>
        <tissue evidence="5">Whole embryo</tissue>
    </source>
</reference>
<dbReference type="PANTHER" id="PTHR19960">
    <property type="entry name" value="TEKTIN"/>
    <property type="match status" value="1"/>
</dbReference>